<dbReference type="Gene3D" id="3.40.190.10">
    <property type="entry name" value="Periplasmic binding protein-like II"/>
    <property type="match status" value="1"/>
</dbReference>
<dbReference type="SUPFAM" id="SSF53850">
    <property type="entry name" value="Periplasmic binding protein-like II"/>
    <property type="match status" value="1"/>
</dbReference>
<sequence>MSAAVAAAKAEFAARSGLLTGTLSLRAADGVESSSLPALLGAFHRLCPGVTLHLVEGASAGLGRPR</sequence>
<protein>
    <recommendedName>
        <fullName evidence="3">LysR family transcriptional regulator</fullName>
    </recommendedName>
</protein>
<name>A0A3Q9EVP1_9ACTN</name>
<dbReference type="KEGG" id="scya:EJ357_45425"/>
<gene>
    <name evidence="1" type="ORF">EJ357_45425</name>
</gene>
<evidence type="ECO:0000313" key="1">
    <source>
        <dbReference type="EMBL" id="AZQ39783.1"/>
    </source>
</evidence>
<proteinExistence type="predicted"/>
<keyword evidence="2" id="KW-1185">Reference proteome</keyword>
<organism evidence="1 2">
    <name type="scientific">Streptomyces cyaneochromogenes</name>
    <dbReference type="NCBI Taxonomy" id="2496836"/>
    <lineage>
        <taxon>Bacteria</taxon>
        <taxon>Bacillati</taxon>
        <taxon>Actinomycetota</taxon>
        <taxon>Actinomycetes</taxon>
        <taxon>Kitasatosporales</taxon>
        <taxon>Streptomycetaceae</taxon>
        <taxon>Streptomyces</taxon>
    </lineage>
</organism>
<accession>A0A3Q9EVP1</accession>
<reference evidence="1 2" key="1">
    <citation type="journal article" date="2019" name="Int. J. Syst. Evol. Microbiol.">
        <title>Streptomyces cyaneochromogenes sp. nov., a blue pigment-producing actinomycete from manganese-contaminated soil.</title>
        <authorList>
            <person name="Tang X."/>
            <person name="Zhao J."/>
            <person name="Li K."/>
            <person name="Chen Z."/>
            <person name="Sun Y."/>
            <person name="Gao J."/>
        </authorList>
    </citation>
    <scope>NUCLEOTIDE SEQUENCE [LARGE SCALE GENOMIC DNA]</scope>
    <source>
        <strain evidence="1 2">MK-45</strain>
    </source>
</reference>
<dbReference type="RefSeq" id="WP_126398431.1">
    <property type="nucleotide sequence ID" value="NZ_CP034539.1"/>
</dbReference>
<evidence type="ECO:0008006" key="3">
    <source>
        <dbReference type="Google" id="ProtNLM"/>
    </source>
</evidence>
<dbReference type="AlphaFoldDB" id="A0A3Q9EVP1"/>
<evidence type="ECO:0000313" key="2">
    <source>
        <dbReference type="Proteomes" id="UP000280298"/>
    </source>
</evidence>
<dbReference type="Proteomes" id="UP000280298">
    <property type="component" value="Chromosome"/>
</dbReference>
<dbReference type="OrthoDB" id="9808620at2"/>
<dbReference type="EMBL" id="CP034539">
    <property type="protein sequence ID" value="AZQ39783.1"/>
    <property type="molecule type" value="Genomic_DNA"/>
</dbReference>